<evidence type="ECO:0000259" key="2">
    <source>
        <dbReference type="Pfam" id="PF01551"/>
    </source>
</evidence>
<dbReference type="SUPFAM" id="SSF51261">
    <property type="entry name" value="Duplicated hybrid motif"/>
    <property type="match status" value="1"/>
</dbReference>
<protein>
    <submittedName>
        <fullName evidence="3">Murein DD-endopeptidase MepM/ murein hydrolase activator NlpD</fullName>
    </submittedName>
</protein>
<dbReference type="Pfam" id="PF01551">
    <property type="entry name" value="Peptidase_M23"/>
    <property type="match status" value="1"/>
</dbReference>
<feature type="compositionally biased region" description="Acidic residues" evidence="1">
    <location>
        <begin position="43"/>
        <end position="53"/>
    </location>
</feature>
<dbReference type="Proteomes" id="UP000245790">
    <property type="component" value="Unassembled WGS sequence"/>
</dbReference>
<dbReference type="EMBL" id="QGGU01000013">
    <property type="protein sequence ID" value="PWK46381.1"/>
    <property type="molecule type" value="Genomic_DNA"/>
</dbReference>
<evidence type="ECO:0000313" key="4">
    <source>
        <dbReference type="Proteomes" id="UP000245790"/>
    </source>
</evidence>
<feature type="domain" description="M23ase beta-sheet core" evidence="2">
    <location>
        <begin position="132"/>
        <end position="218"/>
    </location>
</feature>
<evidence type="ECO:0000256" key="1">
    <source>
        <dbReference type="SAM" id="MobiDB-lite"/>
    </source>
</evidence>
<feature type="region of interest" description="Disordered" evidence="1">
    <location>
        <begin position="1"/>
        <end position="78"/>
    </location>
</feature>
<keyword evidence="4" id="KW-1185">Reference proteome</keyword>
<dbReference type="PANTHER" id="PTHR21666">
    <property type="entry name" value="PEPTIDASE-RELATED"/>
    <property type="match status" value="1"/>
</dbReference>
<dbReference type="InterPro" id="IPR011055">
    <property type="entry name" value="Dup_hybrid_motif"/>
</dbReference>
<proteinExistence type="predicted"/>
<gene>
    <name evidence="3" type="ORF">C8D97_11366</name>
</gene>
<sequence>MVSKFNKPEDGTEIILATPDDDPVIDPETISKSTTELKTDSNTDFEIDLDTVPDPETYSANHSDLEKTQSSEFSSKSPSKSWWKKKRWLLPFIVLITGLILPNHWRIPVMGANSNDWHPKTFWYEPWGSSITHKGIDIFGPSNTQVVAANHGLLLYRGEFAKGGKVVVLLGPEWKIHYYAHLASFNTDRWFYQSGDPLGTLGATGNAKNKPPHLHFTVFSLLPYFWYADATTQGWKKMFYLDPNHYLIKN</sequence>
<organism evidence="3 4">
    <name type="scientific">Pleionea mediterranea</name>
    <dbReference type="NCBI Taxonomy" id="523701"/>
    <lineage>
        <taxon>Bacteria</taxon>
        <taxon>Pseudomonadati</taxon>
        <taxon>Pseudomonadota</taxon>
        <taxon>Gammaproteobacteria</taxon>
        <taxon>Oceanospirillales</taxon>
        <taxon>Pleioneaceae</taxon>
        <taxon>Pleionea</taxon>
    </lineage>
</organism>
<dbReference type="InterPro" id="IPR050570">
    <property type="entry name" value="Cell_wall_metabolism_enzyme"/>
</dbReference>
<dbReference type="InterPro" id="IPR016047">
    <property type="entry name" value="M23ase_b-sheet_dom"/>
</dbReference>
<reference evidence="3 4" key="1">
    <citation type="submission" date="2018-05" db="EMBL/GenBank/DDBJ databases">
        <title>Genomic Encyclopedia of Type Strains, Phase IV (KMG-IV): sequencing the most valuable type-strain genomes for metagenomic binning, comparative biology and taxonomic classification.</title>
        <authorList>
            <person name="Goeker M."/>
        </authorList>
    </citation>
    <scope>NUCLEOTIDE SEQUENCE [LARGE SCALE GENOMIC DNA]</scope>
    <source>
        <strain evidence="3 4">DSM 25350</strain>
    </source>
</reference>
<dbReference type="CDD" id="cd12797">
    <property type="entry name" value="M23_peptidase"/>
    <property type="match status" value="1"/>
</dbReference>
<dbReference type="RefSeq" id="WP_245411479.1">
    <property type="nucleotide sequence ID" value="NZ_QGGU01000013.1"/>
</dbReference>
<dbReference type="PANTHER" id="PTHR21666:SF268">
    <property type="entry name" value="PEPTIDASE M23 DOMAIN-CONTAINING PROTEIN"/>
    <property type="match status" value="1"/>
</dbReference>
<dbReference type="GO" id="GO:0004222">
    <property type="term" value="F:metalloendopeptidase activity"/>
    <property type="evidence" value="ECO:0007669"/>
    <property type="project" value="TreeGrafter"/>
</dbReference>
<accession>A0A316FBX5</accession>
<keyword evidence="3" id="KW-0378">Hydrolase</keyword>
<dbReference type="AlphaFoldDB" id="A0A316FBX5"/>
<name>A0A316FBX5_9GAMM</name>
<comment type="caution">
    <text evidence="3">The sequence shown here is derived from an EMBL/GenBank/DDBJ whole genome shotgun (WGS) entry which is preliminary data.</text>
</comment>
<dbReference type="Gene3D" id="2.70.70.10">
    <property type="entry name" value="Glucose Permease (Domain IIA)"/>
    <property type="match status" value="1"/>
</dbReference>
<evidence type="ECO:0000313" key="3">
    <source>
        <dbReference type="EMBL" id="PWK46381.1"/>
    </source>
</evidence>
<feature type="compositionally biased region" description="Basic and acidic residues" evidence="1">
    <location>
        <begin position="1"/>
        <end position="10"/>
    </location>
</feature>